<comment type="caution">
    <text evidence="2">The sequence shown here is derived from an EMBL/GenBank/DDBJ whole genome shotgun (WGS) entry which is preliminary data.</text>
</comment>
<reference evidence="2 3" key="1">
    <citation type="journal article" date="2019" name="Commun. Biol.">
        <title>The bagworm genome reveals a unique fibroin gene that provides high tensile strength.</title>
        <authorList>
            <person name="Kono N."/>
            <person name="Nakamura H."/>
            <person name="Ohtoshi R."/>
            <person name="Tomita M."/>
            <person name="Numata K."/>
            <person name="Arakawa K."/>
        </authorList>
    </citation>
    <scope>NUCLEOTIDE SEQUENCE [LARGE SCALE GENOMIC DNA]</scope>
</reference>
<accession>A0A4C1ZVI8</accession>
<evidence type="ECO:0000313" key="2">
    <source>
        <dbReference type="EMBL" id="GBP91039.1"/>
    </source>
</evidence>
<proteinExistence type="predicted"/>
<sequence>MDAPRSIDRSDEYTKKMSTPTPHTCDLRASCFRSQTGRTLDALSSEFCTYERAKTIPTLRVPRCVHALCALVVRVRTYSCEIRNRFRLARIV</sequence>
<evidence type="ECO:0000256" key="1">
    <source>
        <dbReference type="SAM" id="MobiDB-lite"/>
    </source>
</evidence>
<keyword evidence="3" id="KW-1185">Reference proteome</keyword>
<protein>
    <submittedName>
        <fullName evidence="2">Uncharacterized protein</fullName>
    </submittedName>
</protein>
<feature type="region of interest" description="Disordered" evidence="1">
    <location>
        <begin position="1"/>
        <end position="23"/>
    </location>
</feature>
<organism evidence="2 3">
    <name type="scientific">Eumeta variegata</name>
    <name type="common">Bagworm moth</name>
    <name type="synonym">Eumeta japonica</name>
    <dbReference type="NCBI Taxonomy" id="151549"/>
    <lineage>
        <taxon>Eukaryota</taxon>
        <taxon>Metazoa</taxon>
        <taxon>Ecdysozoa</taxon>
        <taxon>Arthropoda</taxon>
        <taxon>Hexapoda</taxon>
        <taxon>Insecta</taxon>
        <taxon>Pterygota</taxon>
        <taxon>Neoptera</taxon>
        <taxon>Endopterygota</taxon>
        <taxon>Lepidoptera</taxon>
        <taxon>Glossata</taxon>
        <taxon>Ditrysia</taxon>
        <taxon>Tineoidea</taxon>
        <taxon>Psychidae</taxon>
        <taxon>Oiketicinae</taxon>
        <taxon>Eumeta</taxon>
    </lineage>
</organism>
<gene>
    <name evidence="2" type="ORF">EVAR_42578_1</name>
</gene>
<feature type="compositionally biased region" description="Basic and acidic residues" evidence="1">
    <location>
        <begin position="1"/>
        <end position="15"/>
    </location>
</feature>
<evidence type="ECO:0000313" key="3">
    <source>
        <dbReference type="Proteomes" id="UP000299102"/>
    </source>
</evidence>
<dbReference type="EMBL" id="BGZK01002136">
    <property type="protein sequence ID" value="GBP91039.1"/>
    <property type="molecule type" value="Genomic_DNA"/>
</dbReference>
<name>A0A4C1ZVI8_EUMVA</name>
<dbReference type="AlphaFoldDB" id="A0A4C1ZVI8"/>
<dbReference type="Proteomes" id="UP000299102">
    <property type="component" value="Unassembled WGS sequence"/>
</dbReference>